<feature type="domain" description="Rho-GAP" evidence="4">
    <location>
        <begin position="288"/>
        <end position="480"/>
    </location>
</feature>
<feature type="coiled-coil region" evidence="1">
    <location>
        <begin position="75"/>
        <end position="109"/>
    </location>
</feature>
<keyword evidence="3" id="KW-0812">Transmembrane</keyword>
<dbReference type="EMBL" id="UYSL01024316">
    <property type="protein sequence ID" value="VDL83336.1"/>
    <property type="molecule type" value="Genomic_DNA"/>
</dbReference>
<dbReference type="PANTHER" id="PTHR46199">
    <property type="entry name" value="RAC GTPASE-ACTIVATING PROTEIN 1"/>
    <property type="match status" value="1"/>
</dbReference>
<dbReference type="GO" id="GO:0000281">
    <property type="term" value="P:mitotic cytokinesis"/>
    <property type="evidence" value="ECO:0007669"/>
    <property type="project" value="TreeGrafter"/>
</dbReference>
<evidence type="ECO:0000313" key="6">
    <source>
        <dbReference type="Proteomes" id="UP000271162"/>
    </source>
</evidence>
<dbReference type="GO" id="GO:0051256">
    <property type="term" value="P:mitotic spindle midzone assembly"/>
    <property type="evidence" value="ECO:0007669"/>
    <property type="project" value="TreeGrafter"/>
</dbReference>
<protein>
    <submittedName>
        <fullName evidence="7">Rac GTPase-activating protein 1 (inferred by orthology to a human protein)</fullName>
    </submittedName>
</protein>
<dbReference type="GO" id="GO:0007266">
    <property type="term" value="P:Rho protein signal transduction"/>
    <property type="evidence" value="ECO:0007669"/>
    <property type="project" value="TreeGrafter"/>
</dbReference>
<keyword evidence="3" id="KW-0472">Membrane</keyword>
<dbReference type="Gene3D" id="1.10.555.10">
    <property type="entry name" value="Rho GTPase activation protein"/>
    <property type="match status" value="1"/>
</dbReference>
<evidence type="ECO:0000256" key="2">
    <source>
        <dbReference type="SAM" id="MobiDB-lite"/>
    </source>
</evidence>
<dbReference type="GO" id="GO:0005634">
    <property type="term" value="C:nucleus"/>
    <property type="evidence" value="ECO:0007669"/>
    <property type="project" value="TreeGrafter"/>
</dbReference>
<reference evidence="5 6" key="2">
    <citation type="submission" date="2018-11" db="EMBL/GenBank/DDBJ databases">
        <authorList>
            <consortium name="Pathogen Informatics"/>
        </authorList>
    </citation>
    <scope>NUCLEOTIDE SEQUENCE [LARGE SCALE GENOMIC DNA]</scope>
</reference>
<dbReference type="GO" id="GO:0051233">
    <property type="term" value="C:spindle midzone"/>
    <property type="evidence" value="ECO:0007669"/>
    <property type="project" value="TreeGrafter"/>
</dbReference>
<feature type="transmembrane region" description="Helical" evidence="3">
    <location>
        <begin position="476"/>
        <end position="497"/>
    </location>
</feature>
<evidence type="ECO:0000259" key="4">
    <source>
        <dbReference type="PROSITE" id="PS50238"/>
    </source>
</evidence>
<keyword evidence="1" id="KW-0175">Coiled coil</keyword>
<dbReference type="SMART" id="SM00324">
    <property type="entry name" value="RhoGAP"/>
    <property type="match status" value="1"/>
</dbReference>
<name>A0A0N4YQS9_NIPBR</name>
<sequence length="498" mass="56370">MEDSTNQLAYSSEESRKIMQLYGALHSDKEGYLTVSLQEMLCIIDQCERLRLNWKAAEEKAKYEEEQHTKASSELETVKTQLLKCSAELKDARAQIRAQLAEAHALRADADEMIERFKLVKELLKEGDTEETMDYDLSSNTLDTLDEIEDDELNRSVSAHAHPTSKRRSSRLYDAAAGPAAINENDETRDSPLPAKRSRETAEEITTTTTVTIDPSRKKPSQAKVTIRRSMNRSMSANDLLAAQAQAKTPSSGFVPRTTSTLELRTPKRNAVSWTRGMPIATRPHHFQPLSTYFKEFCPATPPMIAFPIIYCVVDLENRGLSREGLYRVPGRKDHVQSVLNELRTSRGIPKLCIQETEVVVDVIKSFLKDLRDPLVPKSSREEFIRAAQTNNILALNVAVCDLPQPNRDTLSYLMLHLQRVEALKNVNKMSAENIARCLAMSIMGQTVYPRGEIHVASNDAREKERSVLQMLKMSSVCLLIINFTGYFYFLLFYSFIL</sequence>
<accession>A0A0N4YQS9</accession>
<keyword evidence="3" id="KW-1133">Transmembrane helix</keyword>
<dbReference type="Proteomes" id="UP000271162">
    <property type="component" value="Unassembled WGS sequence"/>
</dbReference>
<keyword evidence="6" id="KW-1185">Reference proteome</keyword>
<evidence type="ECO:0000313" key="5">
    <source>
        <dbReference type="EMBL" id="VDL83336.1"/>
    </source>
</evidence>
<dbReference type="GO" id="GO:0097149">
    <property type="term" value="C:centralspindlin complex"/>
    <property type="evidence" value="ECO:0007669"/>
    <property type="project" value="TreeGrafter"/>
</dbReference>
<dbReference type="GO" id="GO:0030496">
    <property type="term" value="C:midbody"/>
    <property type="evidence" value="ECO:0007669"/>
    <property type="project" value="TreeGrafter"/>
</dbReference>
<dbReference type="WBParaSite" id="NBR_0001960101-mRNA-1">
    <property type="protein sequence ID" value="NBR_0001960101-mRNA-1"/>
    <property type="gene ID" value="NBR_0001960101"/>
</dbReference>
<dbReference type="Pfam" id="PF00620">
    <property type="entry name" value="RhoGAP"/>
    <property type="match status" value="1"/>
</dbReference>
<dbReference type="PROSITE" id="PS50238">
    <property type="entry name" value="RHOGAP"/>
    <property type="match status" value="1"/>
</dbReference>
<dbReference type="AlphaFoldDB" id="A0A0N4YQS9"/>
<proteinExistence type="predicted"/>
<evidence type="ECO:0000313" key="7">
    <source>
        <dbReference type="WBParaSite" id="NBR_0001960101-mRNA-1"/>
    </source>
</evidence>
<dbReference type="STRING" id="27835.A0A0N4YQS9"/>
<dbReference type="GO" id="GO:0032154">
    <property type="term" value="C:cleavage furrow"/>
    <property type="evidence" value="ECO:0007669"/>
    <property type="project" value="TreeGrafter"/>
</dbReference>
<dbReference type="InterPro" id="IPR008936">
    <property type="entry name" value="Rho_GTPase_activation_prot"/>
</dbReference>
<dbReference type="InterPro" id="IPR000198">
    <property type="entry name" value="RhoGAP_dom"/>
</dbReference>
<evidence type="ECO:0000256" key="3">
    <source>
        <dbReference type="SAM" id="Phobius"/>
    </source>
</evidence>
<gene>
    <name evidence="5" type="ORF">NBR_LOCUS19602</name>
</gene>
<dbReference type="SUPFAM" id="SSF48350">
    <property type="entry name" value="GTPase activation domain, GAP"/>
    <property type="match status" value="1"/>
</dbReference>
<feature type="region of interest" description="Disordered" evidence="2">
    <location>
        <begin position="153"/>
        <end position="225"/>
    </location>
</feature>
<evidence type="ECO:0000256" key="1">
    <source>
        <dbReference type="SAM" id="Coils"/>
    </source>
</evidence>
<organism evidence="7">
    <name type="scientific">Nippostrongylus brasiliensis</name>
    <name type="common">Rat hookworm</name>
    <dbReference type="NCBI Taxonomy" id="27835"/>
    <lineage>
        <taxon>Eukaryota</taxon>
        <taxon>Metazoa</taxon>
        <taxon>Ecdysozoa</taxon>
        <taxon>Nematoda</taxon>
        <taxon>Chromadorea</taxon>
        <taxon>Rhabditida</taxon>
        <taxon>Rhabditina</taxon>
        <taxon>Rhabditomorpha</taxon>
        <taxon>Strongyloidea</taxon>
        <taxon>Heligmosomidae</taxon>
        <taxon>Nippostrongylus</taxon>
    </lineage>
</organism>
<dbReference type="GO" id="GO:0005096">
    <property type="term" value="F:GTPase activator activity"/>
    <property type="evidence" value="ECO:0007669"/>
    <property type="project" value="TreeGrafter"/>
</dbReference>
<dbReference type="PANTHER" id="PTHR46199:SF3">
    <property type="entry name" value="RAC GTPASE-ACTIVATING PROTEIN 1"/>
    <property type="match status" value="1"/>
</dbReference>
<reference evidence="7" key="1">
    <citation type="submission" date="2017-02" db="UniProtKB">
        <authorList>
            <consortium name="WormBaseParasite"/>
        </authorList>
    </citation>
    <scope>IDENTIFICATION</scope>
</reference>